<feature type="transmembrane region" description="Helical" evidence="1">
    <location>
        <begin position="12"/>
        <end position="37"/>
    </location>
</feature>
<feature type="transmembrane region" description="Helical" evidence="1">
    <location>
        <begin position="64"/>
        <end position="83"/>
    </location>
</feature>
<organism evidence="2 3">
    <name type="scientific">Microbacterium gallinarum</name>
    <dbReference type="NCBI Taxonomy" id="2762209"/>
    <lineage>
        <taxon>Bacteria</taxon>
        <taxon>Bacillati</taxon>
        <taxon>Actinomycetota</taxon>
        <taxon>Actinomycetes</taxon>
        <taxon>Micrococcales</taxon>
        <taxon>Microbacteriaceae</taxon>
        <taxon>Microbacterium</taxon>
    </lineage>
</organism>
<keyword evidence="1" id="KW-0812">Transmembrane</keyword>
<feature type="transmembrane region" description="Helical" evidence="1">
    <location>
        <begin position="120"/>
        <end position="143"/>
    </location>
</feature>
<accession>A0ABR8X4I2</accession>
<evidence type="ECO:0008006" key="4">
    <source>
        <dbReference type="Google" id="ProtNLM"/>
    </source>
</evidence>
<reference evidence="2 3" key="1">
    <citation type="submission" date="2020-08" db="EMBL/GenBank/DDBJ databases">
        <title>A Genomic Blueprint of the Chicken Gut Microbiome.</title>
        <authorList>
            <person name="Gilroy R."/>
            <person name="Ravi A."/>
            <person name="Getino M."/>
            <person name="Pursley I."/>
            <person name="Horton D.L."/>
            <person name="Alikhan N.-F."/>
            <person name="Baker D."/>
            <person name="Gharbi K."/>
            <person name="Hall N."/>
            <person name="Watson M."/>
            <person name="Adriaenssens E.M."/>
            <person name="Foster-Nyarko E."/>
            <person name="Jarju S."/>
            <person name="Secka A."/>
            <person name="Antonio M."/>
            <person name="Oren A."/>
            <person name="Chaudhuri R."/>
            <person name="La Ragione R.M."/>
            <person name="Hildebrand F."/>
            <person name="Pallen M.J."/>
        </authorList>
    </citation>
    <scope>NUCLEOTIDE SEQUENCE [LARGE SCALE GENOMIC DNA]</scope>
    <source>
        <strain evidence="2 3">Sa1CUA4</strain>
    </source>
</reference>
<keyword evidence="1" id="KW-0472">Membrane</keyword>
<dbReference type="EMBL" id="JACSPM010000002">
    <property type="protein sequence ID" value="MBD8023816.1"/>
    <property type="molecule type" value="Genomic_DNA"/>
</dbReference>
<name>A0ABR8X4I2_9MICO</name>
<dbReference type="Proteomes" id="UP000602532">
    <property type="component" value="Unassembled WGS sequence"/>
</dbReference>
<keyword evidence="3" id="KW-1185">Reference proteome</keyword>
<keyword evidence="1" id="KW-1133">Transmembrane helix</keyword>
<dbReference type="RefSeq" id="WP_191766109.1">
    <property type="nucleotide sequence ID" value="NZ_JACSPM010000002.1"/>
</dbReference>
<evidence type="ECO:0000256" key="1">
    <source>
        <dbReference type="SAM" id="Phobius"/>
    </source>
</evidence>
<protein>
    <recommendedName>
        <fullName evidence="4">Integral membrane protein</fullName>
    </recommendedName>
</protein>
<feature type="transmembrane region" description="Helical" evidence="1">
    <location>
        <begin position="95"/>
        <end position="114"/>
    </location>
</feature>
<comment type="caution">
    <text evidence="2">The sequence shown here is derived from an EMBL/GenBank/DDBJ whole genome shotgun (WGS) entry which is preliminary data.</text>
</comment>
<gene>
    <name evidence="2" type="ORF">H9622_09445</name>
</gene>
<evidence type="ECO:0000313" key="2">
    <source>
        <dbReference type="EMBL" id="MBD8023816.1"/>
    </source>
</evidence>
<proteinExistence type="predicted"/>
<evidence type="ECO:0000313" key="3">
    <source>
        <dbReference type="Proteomes" id="UP000602532"/>
    </source>
</evidence>
<sequence length="162" mass="15898">MSTRSERRLRVAGIVCLSAVLVQAGILVAFLVGSLVLSGAQVTAGGDPAWGAVVPFPVFPVPSWLMIGLGVIGLVAGIVWAATARPADAPALTGGVGPAVAGAFASGFFMFAFADDGVPLGAFGIALAIGTVTVVVLFAAAVIHGARADRAAAGDSIEQGAA</sequence>